<dbReference type="EMBL" id="KZ401597">
    <property type="protein sequence ID" value="PIO54107.1"/>
    <property type="molecule type" value="Genomic_DNA"/>
</dbReference>
<evidence type="ECO:0000313" key="3">
    <source>
        <dbReference type="Proteomes" id="UP000230423"/>
    </source>
</evidence>
<evidence type="ECO:0000313" key="2">
    <source>
        <dbReference type="EMBL" id="PIO54107.1"/>
    </source>
</evidence>
<feature type="non-terminal residue" evidence="2">
    <location>
        <position position="1"/>
    </location>
</feature>
<dbReference type="Proteomes" id="UP000230423">
    <property type="component" value="Unassembled WGS sequence"/>
</dbReference>
<feature type="region of interest" description="Disordered" evidence="1">
    <location>
        <begin position="1"/>
        <end position="67"/>
    </location>
</feature>
<feature type="compositionally biased region" description="Polar residues" evidence="1">
    <location>
        <begin position="32"/>
        <end position="53"/>
    </location>
</feature>
<dbReference type="OrthoDB" id="423283at2759"/>
<keyword evidence="3" id="KW-1185">Reference proteome</keyword>
<dbReference type="AlphaFoldDB" id="A0A2G9T813"/>
<evidence type="ECO:0000256" key="1">
    <source>
        <dbReference type="SAM" id="MobiDB-lite"/>
    </source>
</evidence>
<protein>
    <submittedName>
        <fullName evidence="2">Uncharacterized protein</fullName>
    </submittedName>
</protein>
<proteinExistence type="predicted"/>
<name>A0A2G9T813_TELCI</name>
<accession>A0A2G9T813</accession>
<sequence length="197" mass="21474">KEEEAKAAEAKQGADNKTIDPVAVDDSAAPTPETSQSTAVQEESTAMATSTSANDEDQSKQSVEETNEDVVLSHRLTGLEELWEVVSACLLRLGKASDHHAVLALQPAAEAFFLVHAVPRPAHAASDHHHDDPDTLKMIAFAEKHREVLNQVLRQNNTALSPGGPFAALIQFPKLLDFDVKRKYFRKELGKMDGDRG</sequence>
<reference evidence="2 3" key="1">
    <citation type="submission" date="2015-09" db="EMBL/GenBank/DDBJ databases">
        <title>Draft genome of the parasitic nematode Teladorsagia circumcincta isolate WARC Sus (inbred).</title>
        <authorList>
            <person name="Mitreva M."/>
        </authorList>
    </citation>
    <scope>NUCLEOTIDE SEQUENCE [LARGE SCALE GENOMIC DNA]</scope>
    <source>
        <strain evidence="2 3">S</strain>
    </source>
</reference>
<organism evidence="2 3">
    <name type="scientific">Teladorsagia circumcincta</name>
    <name type="common">Brown stomach worm</name>
    <name type="synonym">Ostertagia circumcincta</name>
    <dbReference type="NCBI Taxonomy" id="45464"/>
    <lineage>
        <taxon>Eukaryota</taxon>
        <taxon>Metazoa</taxon>
        <taxon>Ecdysozoa</taxon>
        <taxon>Nematoda</taxon>
        <taxon>Chromadorea</taxon>
        <taxon>Rhabditida</taxon>
        <taxon>Rhabditina</taxon>
        <taxon>Rhabditomorpha</taxon>
        <taxon>Strongyloidea</taxon>
        <taxon>Trichostrongylidae</taxon>
        <taxon>Teladorsagia</taxon>
    </lineage>
</organism>
<gene>
    <name evidence="2" type="ORF">TELCIR_24538</name>
</gene>
<feature type="compositionally biased region" description="Basic and acidic residues" evidence="1">
    <location>
        <begin position="1"/>
        <end position="18"/>
    </location>
</feature>